<evidence type="ECO:0000313" key="2">
    <source>
        <dbReference type="Proteomes" id="UP001054945"/>
    </source>
</evidence>
<reference evidence="1 2" key="1">
    <citation type="submission" date="2021-06" db="EMBL/GenBank/DDBJ databases">
        <title>Caerostris extrusa draft genome.</title>
        <authorList>
            <person name="Kono N."/>
            <person name="Arakawa K."/>
        </authorList>
    </citation>
    <scope>NUCLEOTIDE SEQUENCE [LARGE SCALE GENOMIC DNA]</scope>
</reference>
<organism evidence="1 2">
    <name type="scientific">Caerostris extrusa</name>
    <name type="common">Bark spider</name>
    <name type="synonym">Caerostris bankana</name>
    <dbReference type="NCBI Taxonomy" id="172846"/>
    <lineage>
        <taxon>Eukaryota</taxon>
        <taxon>Metazoa</taxon>
        <taxon>Ecdysozoa</taxon>
        <taxon>Arthropoda</taxon>
        <taxon>Chelicerata</taxon>
        <taxon>Arachnida</taxon>
        <taxon>Araneae</taxon>
        <taxon>Araneomorphae</taxon>
        <taxon>Entelegynae</taxon>
        <taxon>Araneoidea</taxon>
        <taxon>Araneidae</taxon>
        <taxon>Caerostris</taxon>
    </lineage>
</organism>
<keyword evidence="2" id="KW-1185">Reference proteome</keyword>
<comment type="caution">
    <text evidence="1">The sequence shown here is derived from an EMBL/GenBank/DDBJ whole genome shotgun (WGS) entry which is preliminary data.</text>
</comment>
<proteinExistence type="predicted"/>
<dbReference type="EMBL" id="BPLR01016622">
    <property type="protein sequence ID" value="GIY85172.1"/>
    <property type="molecule type" value="Genomic_DNA"/>
</dbReference>
<gene>
    <name evidence="1" type="ORF">CEXT_247631</name>
</gene>
<accession>A0AAV4WRI8</accession>
<evidence type="ECO:0000313" key="1">
    <source>
        <dbReference type="EMBL" id="GIY85172.1"/>
    </source>
</evidence>
<dbReference type="Proteomes" id="UP001054945">
    <property type="component" value="Unassembled WGS sequence"/>
</dbReference>
<sequence length="81" mass="9701">MPFKLCLGHRTDYALIQALCGLKKPLDVYFRHLINRFNHQFDDRKLKIAVFVFEDKRNHNYRSLKLYFAVGHSTIRSTTWS</sequence>
<dbReference type="AlphaFoldDB" id="A0AAV4WRI8"/>
<protein>
    <submittedName>
        <fullName evidence="1">Uncharacterized protein</fullName>
    </submittedName>
</protein>
<name>A0AAV4WRI8_CAEEX</name>